<dbReference type="PROSITE" id="PS51450">
    <property type="entry name" value="LRR"/>
    <property type="match status" value="3"/>
</dbReference>
<evidence type="ECO:0000313" key="8">
    <source>
        <dbReference type="Proteomes" id="UP000770661"/>
    </source>
</evidence>
<dbReference type="GO" id="GO:0031012">
    <property type="term" value="C:extracellular matrix"/>
    <property type="evidence" value="ECO:0007669"/>
    <property type="project" value="TreeGrafter"/>
</dbReference>
<evidence type="ECO:0000256" key="4">
    <source>
        <dbReference type="SAM" id="MobiDB-lite"/>
    </source>
</evidence>
<keyword evidence="5 7" id="KW-0812">Transmembrane</keyword>
<dbReference type="GO" id="GO:0005615">
    <property type="term" value="C:extracellular space"/>
    <property type="evidence" value="ECO:0007669"/>
    <property type="project" value="TreeGrafter"/>
</dbReference>
<evidence type="ECO:0000256" key="5">
    <source>
        <dbReference type="SAM" id="Phobius"/>
    </source>
</evidence>
<evidence type="ECO:0000256" key="6">
    <source>
        <dbReference type="SAM" id="SignalP"/>
    </source>
</evidence>
<feature type="chain" id="PRO_5035146356" evidence="6">
    <location>
        <begin position="26"/>
        <end position="615"/>
    </location>
</feature>
<dbReference type="EMBL" id="JACEEZ010012129">
    <property type="protein sequence ID" value="KAG0720851.1"/>
    <property type="molecule type" value="Genomic_DNA"/>
</dbReference>
<dbReference type="PANTHER" id="PTHR24373:SF370">
    <property type="entry name" value="FISH-LIPS, ISOFORM E"/>
    <property type="match status" value="1"/>
</dbReference>
<evidence type="ECO:0000256" key="3">
    <source>
        <dbReference type="ARBA" id="ARBA00022737"/>
    </source>
</evidence>
<dbReference type="InterPro" id="IPR003591">
    <property type="entry name" value="Leu-rich_rpt_typical-subtyp"/>
</dbReference>
<evidence type="ECO:0000313" key="7">
    <source>
        <dbReference type="EMBL" id="KAG0720851.1"/>
    </source>
</evidence>
<dbReference type="SMART" id="SM00364">
    <property type="entry name" value="LRR_BAC"/>
    <property type="match status" value="2"/>
</dbReference>
<keyword evidence="8" id="KW-1185">Reference proteome</keyword>
<dbReference type="InterPro" id="IPR001611">
    <property type="entry name" value="Leu-rich_rpt"/>
</dbReference>
<dbReference type="InterPro" id="IPR050328">
    <property type="entry name" value="Dev_Immune_Receptor"/>
</dbReference>
<dbReference type="SMART" id="SM00369">
    <property type="entry name" value="LRR_TYP"/>
    <property type="match status" value="5"/>
</dbReference>
<proteinExistence type="predicted"/>
<dbReference type="OrthoDB" id="2190652at2759"/>
<name>A0A8J4YCQ4_CHIOP</name>
<evidence type="ECO:0000256" key="1">
    <source>
        <dbReference type="ARBA" id="ARBA00022614"/>
    </source>
</evidence>
<keyword evidence="2 6" id="KW-0732">Signal</keyword>
<dbReference type="InterPro" id="IPR032675">
    <property type="entry name" value="LRR_dom_sf"/>
</dbReference>
<accession>A0A8J4YCQ4</accession>
<dbReference type="Proteomes" id="UP000770661">
    <property type="component" value="Unassembled WGS sequence"/>
</dbReference>
<feature type="region of interest" description="Disordered" evidence="4">
    <location>
        <begin position="590"/>
        <end position="615"/>
    </location>
</feature>
<keyword evidence="3" id="KW-0677">Repeat</keyword>
<dbReference type="AlphaFoldDB" id="A0A8J4YCQ4"/>
<keyword evidence="5" id="KW-1133">Transmembrane helix</keyword>
<feature type="transmembrane region" description="Helical" evidence="5">
    <location>
        <begin position="534"/>
        <end position="555"/>
    </location>
</feature>
<gene>
    <name evidence="7" type="primary">Flrt1</name>
    <name evidence="7" type="ORF">GWK47_047605</name>
</gene>
<feature type="signal peptide" evidence="6">
    <location>
        <begin position="1"/>
        <end position="25"/>
    </location>
</feature>
<dbReference type="SUPFAM" id="SSF52058">
    <property type="entry name" value="L domain-like"/>
    <property type="match status" value="1"/>
</dbReference>
<protein>
    <submittedName>
        <fullName evidence="7">Leucine-rich repeat transmembrane protein FLRT1</fullName>
    </submittedName>
</protein>
<dbReference type="PANTHER" id="PTHR24373">
    <property type="entry name" value="SLIT RELATED LEUCINE-RICH REPEAT NEURONAL PROTEIN"/>
    <property type="match status" value="1"/>
</dbReference>
<organism evidence="7 8">
    <name type="scientific">Chionoecetes opilio</name>
    <name type="common">Atlantic snow crab</name>
    <name type="synonym">Cancer opilio</name>
    <dbReference type="NCBI Taxonomy" id="41210"/>
    <lineage>
        <taxon>Eukaryota</taxon>
        <taxon>Metazoa</taxon>
        <taxon>Ecdysozoa</taxon>
        <taxon>Arthropoda</taxon>
        <taxon>Crustacea</taxon>
        <taxon>Multicrustacea</taxon>
        <taxon>Malacostraca</taxon>
        <taxon>Eumalacostraca</taxon>
        <taxon>Eucarida</taxon>
        <taxon>Decapoda</taxon>
        <taxon>Pleocyemata</taxon>
        <taxon>Brachyura</taxon>
        <taxon>Eubrachyura</taxon>
        <taxon>Majoidea</taxon>
        <taxon>Majidae</taxon>
        <taxon>Chionoecetes</taxon>
    </lineage>
</organism>
<sequence>MPPTIQTRGWVVLTVLTMLPMLTTTLAPPADTTTPPPPLDEVVVEDSGLCGRKAPPVNSPIVELAWERNTSQVNVNCPPKLRTLFPSLPTSPPKSRKTSPTHSIATSGVGMRGVILNLTGIAQEGSGGQVLVDVEGCGCVGMAVGVPVWAEGVTFAIHGSLRLPNTWWLGSEGLREMWVRVSNGLGMEGLCEYLPPTLQTLDLSYTPLGELILEKRCSPALQRLEAIGSTLTQVSLCSPALTTLYVNGNEMSGDMDWAGCVGGLSSVMYLHASNNYLTSASTCNWPALETLELRDNWLTSLDLTTCPPRNLTSLTASKNYLTVAPSPLPPALVLLYLSHNNITELPVFSRVIQDADFSHNSLSRVGDARFRRARKLHHLNLAHNHIKEIAEKDFYGLKKLHRLDLSHNKLASIAPSSLLPLHHLRHIHLHHNHLTHLDHRDIHALSTHAHALLHNNPWACRCQMLAALVQLQSCADCKHKRVALQCKERDHLQEVTALLHTCLQAIKSTQGLQDESDEDYSEEQRDKVDDSTGAVLIVPSLVVLIAIAVSLAIGYKMYRKHRRALFNTFSPCCGWCGRCAPQGINNNNHNHHHHHQEASQLPTGELQDSDTETEM</sequence>
<reference evidence="7" key="1">
    <citation type="submission" date="2020-07" db="EMBL/GenBank/DDBJ databases">
        <title>The High-quality genome of the commercially important snow crab, Chionoecetes opilio.</title>
        <authorList>
            <person name="Jeong J.-H."/>
            <person name="Ryu S."/>
        </authorList>
    </citation>
    <scope>NUCLEOTIDE SEQUENCE</scope>
    <source>
        <strain evidence="7">MADBK_172401_WGS</strain>
        <tissue evidence="7">Digestive gland</tissue>
    </source>
</reference>
<comment type="caution">
    <text evidence="7">The sequence shown here is derived from an EMBL/GenBank/DDBJ whole genome shotgun (WGS) entry which is preliminary data.</text>
</comment>
<keyword evidence="5" id="KW-0472">Membrane</keyword>
<keyword evidence="1" id="KW-0433">Leucine-rich repeat</keyword>
<dbReference type="Pfam" id="PF13855">
    <property type="entry name" value="LRR_8"/>
    <property type="match status" value="1"/>
</dbReference>
<evidence type="ECO:0000256" key="2">
    <source>
        <dbReference type="ARBA" id="ARBA00022729"/>
    </source>
</evidence>
<dbReference type="Gene3D" id="3.80.10.10">
    <property type="entry name" value="Ribonuclease Inhibitor"/>
    <property type="match status" value="2"/>
</dbReference>